<name>A0AA49A644_9BURK</name>
<accession>A0AA49A644</accession>
<keyword evidence="2" id="KW-1185">Reference proteome</keyword>
<reference evidence="1 2" key="1">
    <citation type="submission" date="2020-11" db="EMBL/GenBank/DDBJ databases">
        <authorList>
            <person name="Sun Q."/>
        </authorList>
    </citation>
    <scope>NUCLEOTIDE SEQUENCE [LARGE SCALE GENOMIC DNA]</scope>
    <source>
        <strain evidence="1 2">P8398</strain>
    </source>
</reference>
<dbReference type="EMBL" id="CP065053">
    <property type="protein sequence ID" value="QPI47761.1"/>
    <property type="molecule type" value="Genomic_DNA"/>
</dbReference>
<evidence type="ECO:0000313" key="2">
    <source>
        <dbReference type="Proteomes" id="UP000662888"/>
    </source>
</evidence>
<dbReference type="RefSeq" id="WP_054267374.1">
    <property type="nucleotide sequence ID" value="NZ_CP065053.1"/>
</dbReference>
<evidence type="ECO:0000313" key="1">
    <source>
        <dbReference type="EMBL" id="QPI47761.1"/>
    </source>
</evidence>
<sequence length="76" mass="8379">MNAPDRRQCANSGLSLLVDLGVTYDRTLSRQVALAYFRASDIPLAVAERVLQGAATRRLTDWEQFHLNNSVKGTCG</sequence>
<proteinExistence type="predicted"/>
<dbReference type="Proteomes" id="UP000662888">
    <property type="component" value="Chromosome"/>
</dbReference>
<gene>
    <name evidence="1" type="ORF">IV454_19495</name>
</gene>
<protein>
    <submittedName>
        <fullName evidence="1">Uncharacterized protein</fullName>
    </submittedName>
</protein>
<organism evidence="1 2">
    <name type="scientific">Massilia antarctica</name>
    <dbReference type="NCBI Taxonomy" id="2765360"/>
    <lineage>
        <taxon>Bacteria</taxon>
        <taxon>Pseudomonadati</taxon>
        <taxon>Pseudomonadota</taxon>
        <taxon>Betaproteobacteria</taxon>
        <taxon>Burkholderiales</taxon>
        <taxon>Oxalobacteraceae</taxon>
        <taxon>Telluria group</taxon>
        <taxon>Massilia</taxon>
    </lineage>
</organism>